<dbReference type="RefSeq" id="WP_316558348.1">
    <property type="nucleotide sequence ID" value="NZ_CP131059.1"/>
</dbReference>
<proteinExistence type="predicted"/>
<keyword evidence="2" id="KW-1185">Reference proteome</keyword>
<dbReference type="AlphaFoldDB" id="A0AA96UZR9"/>
<dbReference type="KEGG" id="mehf:MmiHf6_06400"/>
<name>A0AA96UZR9_9EURY</name>
<dbReference type="Proteomes" id="UP001302978">
    <property type="component" value="Chromosome"/>
</dbReference>
<sequence>MTRVLSLHDLISRKRFELAEMSGENAELEDLYDLVIPLGVPMSIIMDMVEMFDLEAVDRMISITEPEIAQTPVIALRGPLENVLEAEKFMKKEMKAWLEG</sequence>
<evidence type="ECO:0000313" key="2">
    <source>
        <dbReference type="Proteomes" id="UP001302978"/>
    </source>
</evidence>
<gene>
    <name evidence="1" type="ORF">MmiHf6_06400</name>
</gene>
<accession>A0AA96UZR9</accession>
<evidence type="ECO:0000313" key="1">
    <source>
        <dbReference type="EMBL" id="WNY23335.1"/>
    </source>
</evidence>
<dbReference type="EMBL" id="CP131059">
    <property type="protein sequence ID" value="WNY23335.1"/>
    <property type="molecule type" value="Genomic_DNA"/>
</dbReference>
<organism evidence="1 2">
    <name type="scientific">Methanimicrococcus hongohii</name>
    <dbReference type="NCBI Taxonomy" id="3028295"/>
    <lineage>
        <taxon>Archaea</taxon>
        <taxon>Methanobacteriati</taxon>
        <taxon>Methanobacteriota</taxon>
        <taxon>Stenosarchaea group</taxon>
        <taxon>Methanomicrobia</taxon>
        <taxon>Methanosarcinales</taxon>
        <taxon>Methanosarcinaceae</taxon>
        <taxon>Methanimicrococcus</taxon>
    </lineage>
</organism>
<protein>
    <submittedName>
        <fullName evidence="1">Uncharacterized protein</fullName>
    </submittedName>
</protein>
<dbReference type="GeneID" id="85195145"/>
<reference evidence="1 2" key="1">
    <citation type="submission" date="2023-07" db="EMBL/GenBank/DDBJ databases">
        <title>Closed genoem sequence of Methanomicrococcus sp. Hf6.</title>
        <authorList>
            <person name="Poehlein A."/>
            <person name="Protasov E."/>
            <person name="Platt K."/>
            <person name="Reeh H."/>
            <person name="Daniel R."/>
            <person name="Brune A."/>
        </authorList>
    </citation>
    <scope>NUCLEOTIDE SEQUENCE [LARGE SCALE GENOMIC DNA]</scope>
    <source>
        <strain evidence="1 2">Hf6</strain>
    </source>
</reference>